<feature type="compositionally biased region" description="Acidic residues" evidence="6">
    <location>
        <begin position="186"/>
        <end position="203"/>
    </location>
</feature>
<dbReference type="InterPro" id="IPR011961">
    <property type="entry name" value="RimM"/>
</dbReference>
<dbReference type="Gene3D" id="2.40.30.60">
    <property type="entry name" value="RimM"/>
    <property type="match status" value="1"/>
</dbReference>
<keyword evidence="3 5" id="KW-0698">rRNA processing</keyword>
<comment type="domain">
    <text evidence="5">The PRC barrel domain binds ribosomal protein uS19.</text>
</comment>
<evidence type="ECO:0000313" key="10">
    <source>
        <dbReference type="Proteomes" id="UP001165296"/>
    </source>
</evidence>
<dbReference type="InterPro" id="IPR036976">
    <property type="entry name" value="RimM_N_sf"/>
</dbReference>
<evidence type="ECO:0000256" key="5">
    <source>
        <dbReference type="HAMAP-Rule" id="MF_00014"/>
    </source>
</evidence>
<evidence type="ECO:0000259" key="8">
    <source>
        <dbReference type="Pfam" id="PF24986"/>
    </source>
</evidence>
<evidence type="ECO:0000256" key="2">
    <source>
        <dbReference type="ARBA" id="ARBA00022517"/>
    </source>
</evidence>
<dbReference type="PANTHER" id="PTHR33692">
    <property type="entry name" value="RIBOSOME MATURATION FACTOR RIMM"/>
    <property type="match status" value="1"/>
</dbReference>
<sequence>MTIDDCYLLGSIGKTHGLKGFVVAFMDVENLDEYRGLKSVYLELPGKPGKLAPYGVDKLQPQPDNKALLKLTGIDTIEAAEPLRNAKLYRPLTELPELADDQFYFHDVIGYTVVDETLGELGTVETFYEMPKQDLMGMRYQGKEILVPVVDELISHADQAEKKLYVNLPEGLLDVYLSPTSRERDEPDEFDGPETDSEPEDKK</sequence>
<evidence type="ECO:0000256" key="6">
    <source>
        <dbReference type="SAM" id="MobiDB-lite"/>
    </source>
</evidence>
<dbReference type="InterPro" id="IPR011033">
    <property type="entry name" value="PRC_barrel-like_sf"/>
</dbReference>
<evidence type="ECO:0000256" key="3">
    <source>
        <dbReference type="ARBA" id="ARBA00022552"/>
    </source>
</evidence>
<dbReference type="RefSeq" id="WP_226173163.1">
    <property type="nucleotide sequence ID" value="NZ_JAJADR010000001.1"/>
</dbReference>
<dbReference type="SUPFAM" id="SSF50346">
    <property type="entry name" value="PRC-barrel domain"/>
    <property type="match status" value="1"/>
</dbReference>
<evidence type="ECO:0000256" key="4">
    <source>
        <dbReference type="ARBA" id="ARBA00023186"/>
    </source>
</evidence>
<keyword evidence="4 5" id="KW-0143">Chaperone</keyword>
<feature type="domain" description="RimM N-terminal" evidence="7">
    <location>
        <begin position="9"/>
        <end position="90"/>
    </location>
</feature>
<evidence type="ECO:0000313" key="9">
    <source>
        <dbReference type="EMBL" id="MCB2407411.1"/>
    </source>
</evidence>
<dbReference type="Pfam" id="PF24986">
    <property type="entry name" value="PRC_RimM"/>
    <property type="match status" value="1"/>
</dbReference>
<dbReference type="Proteomes" id="UP001165296">
    <property type="component" value="Unassembled WGS sequence"/>
</dbReference>
<dbReference type="InterPro" id="IPR009000">
    <property type="entry name" value="Transl_B-barrel_sf"/>
</dbReference>
<proteinExistence type="inferred from homology"/>
<dbReference type="SUPFAM" id="SSF50447">
    <property type="entry name" value="Translation proteins"/>
    <property type="match status" value="1"/>
</dbReference>
<organism evidence="9 10">
    <name type="scientific">Hymenobacter lucidus</name>
    <dbReference type="NCBI Taxonomy" id="2880930"/>
    <lineage>
        <taxon>Bacteria</taxon>
        <taxon>Pseudomonadati</taxon>
        <taxon>Bacteroidota</taxon>
        <taxon>Cytophagia</taxon>
        <taxon>Cytophagales</taxon>
        <taxon>Hymenobacteraceae</taxon>
        <taxon>Hymenobacter</taxon>
    </lineage>
</organism>
<comment type="function">
    <text evidence="5">An accessory protein needed during the final step in the assembly of 30S ribosomal subunit, possibly for assembly of the head region. Essential for efficient processing of 16S rRNA. May be needed both before and after RbfA during the maturation of 16S rRNA. It has affinity for free ribosomal 30S subunits but not for 70S ribosomes.</text>
</comment>
<keyword evidence="1 5" id="KW-0963">Cytoplasm</keyword>
<comment type="caution">
    <text evidence="9">The sequence shown here is derived from an EMBL/GenBank/DDBJ whole genome shotgun (WGS) entry which is preliminary data.</text>
</comment>
<keyword evidence="10" id="KW-1185">Reference proteome</keyword>
<feature type="domain" description="Ribosome maturation factor RimM PRC barrel" evidence="8">
    <location>
        <begin position="106"/>
        <end position="172"/>
    </location>
</feature>
<reference evidence="9" key="1">
    <citation type="submission" date="2021-10" db="EMBL/GenBank/DDBJ databases">
        <authorList>
            <person name="Dean J.D."/>
            <person name="Kim M.K."/>
            <person name="Newey C.N."/>
            <person name="Stoker T.S."/>
            <person name="Thompson D.W."/>
            <person name="Grose J.H."/>
        </authorList>
    </citation>
    <scope>NUCLEOTIDE SEQUENCE</scope>
    <source>
        <strain evidence="9">BT178</strain>
    </source>
</reference>
<evidence type="ECO:0000259" key="7">
    <source>
        <dbReference type="Pfam" id="PF01782"/>
    </source>
</evidence>
<dbReference type="PANTHER" id="PTHR33692:SF1">
    <property type="entry name" value="RIBOSOME MATURATION FACTOR RIMM"/>
    <property type="match status" value="1"/>
</dbReference>
<dbReference type="InterPro" id="IPR056792">
    <property type="entry name" value="PRC_RimM"/>
</dbReference>
<dbReference type="EMBL" id="JAJADR010000001">
    <property type="protein sequence ID" value="MCB2407411.1"/>
    <property type="molecule type" value="Genomic_DNA"/>
</dbReference>
<protein>
    <recommendedName>
        <fullName evidence="5">Ribosome maturation factor RimM</fullName>
    </recommendedName>
</protein>
<dbReference type="InterPro" id="IPR002676">
    <property type="entry name" value="RimM_N"/>
</dbReference>
<name>A0ABS8ANQ4_9BACT</name>
<feature type="region of interest" description="Disordered" evidence="6">
    <location>
        <begin position="178"/>
        <end position="203"/>
    </location>
</feature>
<comment type="subunit">
    <text evidence="5">Binds ribosomal protein uS19.</text>
</comment>
<evidence type="ECO:0000256" key="1">
    <source>
        <dbReference type="ARBA" id="ARBA00022490"/>
    </source>
</evidence>
<accession>A0ABS8ANQ4</accession>
<gene>
    <name evidence="5 9" type="primary">rimM</name>
    <name evidence="9" type="ORF">LGH74_05445</name>
</gene>
<dbReference type="Gene3D" id="2.30.30.240">
    <property type="entry name" value="PRC-barrel domain"/>
    <property type="match status" value="1"/>
</dbReference>
<dbReference type="HAMAP" id="MF_00014">
    <property type="entry name" value="Ribosome_mat_RimM"/>
    <property type="match status" value="1"/>
</dbReference>
<dbReference type="NCBIfam" id="TIGR02273">
    <property type="entry name" value="16S_RimM"/>
    <property type="match status" value="1"/>
</dbReference>
<comment type="similarity">
    <text evidence="5">Belongs to the RimM family.</text>
</comment>
<dbReference type="Pfam" id="PF01782">
    <property type="entry name" value="RimM"/>
    <property type="match status" value="1"/>
</dbReference>
<keyword evidence="2 5" id="KW-0690">Ribosome biogenesis</keyword>
<comment type="subcellular location">
    <subcellularLocation>
        <location evidence="5">Cytoplasm</location>
    </subcellularLocation>
</comment>